<dbReference type="PANTHER" id="PTHR33921:SF15">
    <property type="entry name" value="CALVIN CYCLE PROTEIN CP12-2, CHLOROPLASTIC"/>
    <property type="match status" value="1"/>
</dbReference>
<evidence type="ECO:0000256" key="1">
    <source>
        <dbReference type="PROSITE-ProRule" id="PRU00703"/>
    </source>
</evidence>
<name>A0ABY5AL86_9CYAN</name>
<dbReference type="InterPro" id="IPR000644">
    <property type="entry name" value="CBS_dom"/>
</dbReference>
<organism evidence="3 4">
    <name type="scientific">Phormidium yuhuli AB48</name>
    <dbReference type="NCBI Taxonomy" id="2940671"/>
    <lineage>
        <taxon>Bacteria</taxon>
        <taxon>Bacillati</taxon>
        <taxon>Cyanobacteriota</taxon>
        <taxon>Cyanophyceae</taxon>
        <taxon>Oscillatoriophycideae</taxon>
        <taxon>Oscillatoriales</taxon>
        <taxon>Oscillatoriaceae</taxon>
        <taxon>Phormidium</taxon>
        <taxon>Phormidium yuhuli</taxon>
    </lineage>
</organism>
<dbReference type="InterPro" id="IPR003823">
    <property type="entry name" value="CP12_dom"/>
</dbReference>
<dbReference type="SUPFAM" id="SSF54631">
    <property type="entry name" value="CBS-domain pair"/>
    <property type="match status" value="1"/>
</dbReference>
<keyword evidence="4" id="KW-1185">Reference proteome</keyword>
<feature type="domain" description="CBS" evidence="2">
    <location>
        <begin position="1"/>
        <end position="59"/>
    </location>
</feature>
<dbReference type="PANTHER" id="PTHR33921">
    <property type="entry name" value="CALVIN CYCLE PROTEIN CP12-2, CHLOROPLASTIC"/>
    <property type="match status" value="1"/>
</dbReference>
<proteinExistence type="predicted"/>
<dbReference type="InterPro" id="IPR046342">
    <property type="entry name" value="CBS_dom_sf"/>
</dbReference>
<sequence>MTTDIVTVRGSTTVAEAVQLMKDKKTRALIVERRESDDAYGIVTETDVTYKVVAFGLDPKAMRVYEIMSKPCIVVNPDLCVEYIARLFANTGIHFAPVIKDTLLGTVSVSDILTKGDFVERPRSLLLEDKIQEAIEEARATCAEKGPRSPECASAWDVVEELQAEAAHQKAERLHQTAFEEYCQDNPDAPEARVYDT</sequence>
<keyword evidence="1" id="KW-0129">CBS domain</keyword>
<evidence type="ECO:0000313" key="3">
    <source>
        <dbReference type="EMBL" id="USR89765.1"/>
    </source>
</evidence>
<dbReference type="SMART" id="SM01093">
    <property type="entry name" value="CP12"/>
    <property type="match status" value="1"/>
</dbReference>
<feature type="domain" description="CBS" evidence="2">
    <location>
        <begin position="68"/>
        <end position="125"/>
    </location>
</feature>
<dbReference type="Gene3D" id="3.10.580.10">
    <property type="entry name" value="CBS-domain"/>
    <property type="match status" value="1"/>
</dbReference>
<dbReference type="PROSITE" id="PS51371">
    <property type="entry name" value="CBS"/>
    <property type="match status" value="2"/>
</dbReference>
<dbReference type="Pfam" id="PF02672">
    <property type="entry name" value="CP12"/>
    <property type="match status" value="1"/>
</dbReference>
<dbReference type="SMART" id="SM00116">
    <property type="entry name" value="CBS"/>
    <property type="match status" value="2"/>
</dbReference>
<evidence type="ECO:0000313" key="4">
    <source>
        <dbReference type="Proteomes" id="UP001056708"/>
    </source>
</evidence>
<dbReference type="RefSeq" id="WP_252660933.1">
    <property type="nucleotide sequence ID" value="NZ_CP098611.1"/>
</dbReference>
<dbReference type="Pfam" id="PF00571">
    <property type="entry name" value="CBS"/>
    <property type="match status" value="2"/>
</dbReference>
<dbReference type="InterPro" id="IPR039314">
    <property type="entry name" value="CP12-like"/>
</dbReference>
<accession>A0ABY5AL86</accession>
<reference evidence="3" key="1">
    <citation type="submission" date="2022-06" db="EMBL/GenBank/DDBJ databases">
        <title>Genome sequence of Phormidium yuhuli AB48 isolated from an industrial photobioreactor environment.</title>
        <authorList>
            <person name="Qiu Y."/>
            <person name="Noonan A.J.C."/>
            <person name="Dofher K."/>
            <person name="Koch M."/>
            <person name="Kieft B."/>
            <person name="Lin X."/>
            <person name="Ziels R.M."/>
            <person name="Hallam S.J."/>
        </authorList>
    </citation>
    <scope>NUCLEOTIDE SEQUENCE</scope>
    <source>
        <strain evidence="3">AB48</strain>
    </source>
</reference>
<dbReference type="EMBL" id="CP098611">
    <property type="protein sequence ID" value="USR89765.1"/>
    <property type="molecule type" value="Genomic_DNA"/>
</dbReference>
<gene>
    <name evidence="3" type="ORF">NEA10_12880</name>
</gene>
<dbReference type="Proteomes" id="UP001056708">
    <property type="component" value="Chromosome"/>
</dbReference>
<evidence type="ECO:0000259" key="2">
    <source>
        <dbReference type="PROSITE" id="PS51371"/>
    </source>
</evidence>
<protein>
    <submittedName>
        <fullName evidence="3">CBS domain-containing protein</fullName>
    </submittedName>
</protein>